<organism evidence="2 3">
    <name type="scientific">Hyella patelloides LEGE 07179</name>
    <dbReference type="NCBI Taxonomy" id="945734"/>
    <lineage>
        <taxon>Bacteria</taxon>
        <taxon>Bacillati</taxon>
        <taxon>Cyanobacteriota</taxon>
        <taxon>Cyanophyceae</taxon>
        <taxon>Pleurocapsales</taxon>
        <taxon>Hyellaceae</taxon>
        <taxon>Hyella</taxon>
    </lineage>
</organism>
<dbReference type="EMBL" id="CAACVJ010000224">
    <property type="protein sequence ID" value="VEP15013.1"/>
    <property type="molecule type" value="Genomic_DNA"/>
</dbReference>
<protein>
    <recommendedName>
        <fullName evidence="1">DUF6985 domain-containing protein</fullName>
    </recommendedName>
</protein>
<dbReference type="Proteomes" id="UP000320055">
    <property type="component" value="Unassembled WGS sequence"/>
</dbReference>
<keyword evidence="3" id="KW-1185">Reference proteome</keyword>
<proteinExistence type="predicted"/>
<accession>A0A563VUC9</accession>
<name>A0A563VUC9_9CYAN</name>
<gene>
    <name evidence="2" type="ORF">H1P_300035</name>
</gene>
<evidence type="ECO:0000259" key="1">
    <source>
        <dbReference type="Pfam" id="PF22481"/>
    </source>
</evidence>
<sequence>MGKDKMIKLIKNLHNASNGQEGEVYCTLFERYINLYNLEDASETYVLKCAKYLNNFDDMIINHLCEASIRYCNDCLETVGEDLKYFDDPRAVLALINPSSLFIPNPEGRNEPAIDLELNCEWEEEHGMEWVIRGDKVLYVGAYHGENPWGEFEPKDNWNYA</sequence>
<dbReference type="InterPro" id="IPR054254">
    <property type="entry name" value="DUF6985"/>
</dbReference>
<evidence type="ECO:0000313" key="2">
    <source>
        <dbReference type="EMBL" id="VEP15013.1"/>
    </source>
</evidence>
<dbReference type="AlphaFoldDB" id="A0A563VUC9"/>
<evidence type="ECO:0000313" key="3">
    <source>
        <dbReference type="Proteomes" id="UP000320055"/>
    </source>
</evidence>
<dbReference type="Pfam" id="PF22481">
    <property type="entry name" value="DUF6985"/>
    <property type="match status" value="1"/>
</dbReference>
<reference evidence="2 3" key="1">
    <citation type="submission" date="2019-01" db="EMBL/GenBank/DDBJ databases">
        <authorList>
            <person name="Brito A."/>
        </authorList>
    </citation>
    <scope>NUCLEOTIDE SEQUENCE [LARGE SCALE GENOMIC DNA]</scope>
    <source>
        <strain evidence="2">1</strain>
    </source>
</reference>
<feature type="domain" description="DUF6985" evidence="1">
    <location>
        <begin position="20"/>
        <end position="145"/>
    </location>
</feature>